<name>A0A1H4UW68_TSUTY</name>
<dbReference type="OrthoDB" id="9862803at2"/>
<dbReference type="Proteomes" id="UP000182241">
    <property type="component" value="Unassembled WGS sequence"/>
</dbReference>
<proteinExistence type="predicted"/>
<evidence type="ECO:0000313" key="2">
    <source>
        <dbReference type="Proteomes" id="UP000182241"/>
    </source>
</evidence>
<keyword evidence="2" id="KW-1185">Reference proteome</keyword>
<dbReference type="STRING" id="57704.SAMN04489793_3061"/>
<dbReference type="EMBL" id="FNSA01000003">
    <property type="protein sequence ID" value="SEC73049.1"/>
    <property type="molecule type" value="Genomic_DNA"/>
</dbReference>
<accession>A0A1H4UW68</accession>
<organism evidence="1 2">
    <name type="scientific">Tsukamurella tyrosinosolvens</name>
    <dbReference type="NCBI Taxonomy" id="57704"/>
    <lineage>
        <taxon>Bacteria</taxon>
        <taxon>Bacillati</taxon>
        <taxon>Actinomycetota</taxon>
        <taxon>Actinomycetes</taxon>
        <taxon>Mycobacteriales</taxon>
        <taxon>Tsukamurellaceae</taxon>
        <taxon>Tsukamurella</taxon>
    </lineage>
</organism>
<evidence type="ECO:0000313" key="1">
    <source>
        <dbReference type="EMBL" id="SEC73049.1"/>
    </source>
</evidence>
<dbReference type="RefSeq" id="WP_068740205.1">
    <property type="nucleotide sequence ID" value="NZ_FNSA01000003.1"/>
</dbReference>
<dbReference type="AlphaFoldDB" id="A0A1H4UW68"/>
<gene>
    <name evidence="1" type="ORF">SAMN04489793_3061</name>
</gene>
<sequence>MGYVARFYPQEWDNGELYAAEPYSGIDWPLSDDEAAVAIGDWSDTGDLNFLREHPRAPTAVKDWPGPFCIRIIAPDGHEVPYLV</sequence>
<reference evidence="2" key="1">
    <citation type="submission" date="2016-10" db="EMBL/GenBank/DDBJ databases">
        <authorList>
            <person name="Varghese N."/>
            <person name="Submissions S."/>
        </authorList>
    </citation>
    <scope>NUCLEOTIDE SEQUENCE [LARGE SCALE GENOMIC DNA]</scope>
    <source>
        <strain evidence="2">DSM 44234</strain>
    </source>
</reference>
<protein>
    <submittedName>
        <fullName evidence="1">Uncharacterized protein</fullName>
    </submittedName>
</protein>